<feature type="compositionally biased region" description="Polar residues" evidence="2">
    <location>
        <begin position="334"/>
        <end position="355"/>
    </location>
</feature>
<feature type="compositionally biased region" description="Polar residues" evidence="2">
    <location>
        <begin position="313"/>
        <end position="322"/>
    </location>
</feature>
<dbReference type="Proteomes" id="UP001161017">
    <property type="component" value="Unassembled WGS sequence"/>
</dbReference>
<feature type="compositionally biased region" description="Polar residues" evidence="2">
    <location>
        <begin position="102"/>
        <end position="115"/>
    </location>
</feature>
<sequence>MNKADQKENQLGSGEKCELSSDNPGPSPGSILQEIHNSAQRRKTCSRRQGLGGLFQDGSDKNFPDPADLNHTSWYNETSNNCSPSTISSPNPTMPKLREVSGNKQRPFTKQSSGREANPSEHPCVSDEMYRYIEYIEQELALASKRNDSDASPSVRKKQSAKMRALAVENKNLKLELDEWHKKYEMRVQEEVDKREEVESQMKDRLIALENEIDTKDAKSADLEWNVECMKVKIKDAEDLHRANTELHARVDLLTNLLVQSPTRPDIRSAAASPEKKRGTHQTPRPRSMLVRIPTSPLVSRPPLSTVSETIFGQPQRASTSPGLFASPNDEESFSTSSEVLHSPSRTIPLTSPTTIERMRRSSNFESRSRASSFMRSTPSSASRPTSFMSSSSGGTPWGVPVLPEDDGETGFEGKRRKMRRFASGSKSLKPLVLPTATNRYSLPVSAPVYPSIETAAGRDFSHSSMDPTKAFLSRLQSDSPYSTPTQQPRRRSIMESANNQALRALEGNFEPPAGSDEKECDASPSSQAALLHCSPAESYGSDKRTPRSRPRSLQKELEEAELAHLTEAHGDPFGDEPTSAGKNVMPNASKVVIGVEPPSSKGTASQPSQTEEDLQPQKSMGSRKAISRHGGPGDGPASNGATSAAEYEAHGLFIRLRNLLCQMKEDPFILAQRLLHHAWCLSNNRLLGGIAWWLLGPIYHGHRRNHEADEAADNSTSSRPTSTCQVSTPDFDWPDFSAEASRRRVAERYVQGVEQKSGSSPYSHGTAPGLSYSLPNATSEVHRTARSFPCQGCVEPSSRRTLRLWLRFSLTIVLAVGMAIKHGPGALLADLPATASSPAEPLSDTHPDSSDEHNDELQLTTAVPLQVRDISGRSSKTVSSVADSGYDSMVVAESLGARDSKKAS</sequence>
<feature type="region of interest" description="Disordered" evidence="2">
    <location>
        <begin position="710"/>
        <end position="732"/>
    </location>
</feature>
<protein>
    <submittedName>
        <fullName evidence="3">Uncharacterized protein</fullName>
    </submittedName>
</protein>
<evidence type="ECO:0000256" key="2">
    <source>
        <dbReference type="SAM" id="MobiDB-lite"/>
    </source>
</evidence>
<dbReference type="EMBL" id="JAPUFD010000011">
    <property type="protein sequence ID" value="MDI1490091.1"/>
    <property type="molecule type" value="Genomic_DNA"/>
</dbReference>
<dbReference type="AlphaFoldDB" id="A0AA43QS14"/>
<feature type="compositionally biased region" description="Polar residues" evidence="2">
    <location>
        <begin position="714"/>
        <end position="729"/>
    </location>
</feature>
<keyword evidence="1" id="KW-0175">Coiled coil</keyword>
<feature type="compositionally biased region" description="Polar residues" evidence="2">
    <location>
        <begin position="601"/>
        <end position="610"/>
    </location>
</feature>
<feature type="region of interest" description="Disordered" evidence="2">
    <location>
        <begin position="508"/>
        <end position="556"/>
    </location>
</feature>
<gene>
    <name evidence="3" type="ORF">OHK93_001291</name>
</gene>
<reference evidence="3" key="1">
    <citation type="journal article" date="2023" name="Genome Biol. Evol.">
        <title>First Whole Genome Sequence and Flow Cytometry Genome Size Data for the Lichen-Forming Fungus Ramalina farinacea (Ascomycota).</title>
        <authorList>
            <person name="Llewellyn T."/>
            <person name="Mian S."/>
            <person name="Hill R."/>
            <person name="Leitch I.J."/>
            <person name="Gaya E."/>
        </authorList>
    </citation>
    <scope>NUCLEOTIDE SEQUENCE</scope>
    <source>
        <strain evidence="3">LIQ254RAFAR</strain>
    </source>
</reference>
<feature type="compositionally biased region" description="Polar residues" evidence="2">
    <location>
        <begin position="70"/>
        <end position="91"/>
    </location>
</feature>
<evidence type="ECO:0000256" key="1">
    <source>
        <dbReference type="SAM" id="Coils"/>
    </source>
</evidence>
<name>A0AA43QS14_9LECA</name>
<feature type="compositionally biased region" description="Polar residues" evidence="2">
    <location>
        <begin position="873"/>
        <end position="883"/>
    </location>
</feature>
<feature type="region of interest" description="Disordered" evidence="2">
    <location>
        <begin position="832"/>
        <end position="884"/>
    </location>
</feature>
<feature type="region of interest" description="Disordered" evidence="2">
    <location>
        <begin position="594"/>
        <end position="643"/>
    </location>
</feature>
<keyword evidence="4" id="KW-1185">Reference proteome</keyword>
<feature type="region of interest" description="Disordered" evidence="2">
    <location>
        <begin position="1"/>
        <end position="124"/>
    </location>
</feature>
<feature type="region of interest" description="Disordered" evidence="2">
    <location>
        <begin position="473"/>
        <end position="493"/>
    </location>
</feature>
<organism evidence="3 4">
    <name type="scientific">Ramalina farinacea</name>
    <dbReference type="NCBI Taxonomy" id="258253"/>
    <lineage>
        <taxon>Eukaryota</taxon>
        <taxon>Fungi</taxon>
        <taxon>Dikarya</taxon>
        <taxon>Ascomycota</taxon>
        <taxon>Pezizomycotina</taxon>
        <taxon>Lecanoromycetes</taxon>
        <taxon>OSLEUM clade</taxon>
        <taxon>Lecanoromycetidae</taxon>
        <taxon>Lecanorales</taxon>
        <taxon>Lecanorineae</taxon>
        <taxon>Ramalinaceae</taxon>
        <taxon>Ramalina</taxon>
    </lineage>
</organism>
<feature type="region of interest" description="Disordered" evidence="2">
    <location>
        <begin position="313"/>
        <end position="405"/>
    </location>
</feature>
<comment type="caution">
    <text evidence="3">The sequence shown here is derived from an EMBL/GenBank/DDBJ whole genome shotgun (WGS) entry which is preliminary data.</text>
</comment>
<feature type="compositionally biased region" description="Low complexity" evidence="2">
    <location>
        <begin position="362"/>
        <end position="387"/>
    </location>
</feature>
<feature type="compositionally biased region" description="Basic and acidic residues" evidence="2">
    <location>
        <begin position="844"/>
        <end position="857"/>
    </location>
</feature>
<evidence type="ECO:0000313" key="4">
    <source>
        <dbReference type="Proteomes" id="UP001161017"/>
    </source>
</evidence>
<evidence type="ECO:0000313" key="3">
    <source>
        <dbReference type="EMBL" id="MDI1490091.1"/>
    </source>
</evidence>
<feature type="compositionally biased region" description="Polar residues" evidence="2">
    <location>
        <begin position="475"/>
        <end position="488"/>
    </location>
</feature>
<feature type="region of interest" description="Disordered" evidence="2">
    <location>
        <begin position="264"/>
        <end position="287"/>
    </location>
</feature>
<feature type="coiled-coil region" evidence="1">
    <location>
        <begin position="156"/>
        <end position="201"/>
    </location>
</feature>
<proteinExistence type="predicted"/>
<accession>A0AA43QS14</accession>